<accession>A0ACC2WHB7</accession>
<dbReference type="Proteomes" id="UP001230649">
    <property type="component" value="Unassembled WGS sequence"/>
</dbReference>
<name>A0ACC2WHB7_9TREE</name>
<proteinExistence type="predicted"/>
<sequence length="378" mass="40217">MSYYQPPANGYAPYTNPPQGNYAAPPAVGYAPQGYGASPQPSYGAPQPSYGAPAYGAPQPAYGAPPQQSYGAPQQTYGTPQQAYGASPAQGYAAQDPRCAPPAPGYGAPPTQGYGAPPPTGHAAGFYGSPAAHVPSPAPYTAPQPGYHQPAPHQQPMPAYSAPQQPYIPTPNAQLFYLRTTIPPPPPAAPVQAHTIGYNPQPDIEKLRKATKGFGTDEKALIDVLARVDPWQVDVLSKGFEGTTGKSLKKVIEKETSGWLEYGLVLLSLGPLMGDLYLLNRACVGAGTHEDLLNEILLGRSNQEIYLLKEGYQRTYGKDLVGVVRGELSMKTERMFVMALAGTRDENPNVNPAAVQQDVQALHNAGTGIHWARTMRRG</sequence>
<dbReference type="EMBL" id="JASBWS010000023">
    <property type="protein sequence ID" value="KAJ9110549.1"/>
    <property type="molecule type" value="Genomic_DNA"/>
</dbReference>
<protein>
    <submittedName>
        <fullName evidence="1">Uncharacterized protein</fullName>
    </submittedName>
</protein>
<evidence type="ECO:0000313" key="2">
    <source>
        <dbReference type="Proteomes" id="UP001230649"/>
    </source>
</evidence>
<reference evidence="1" key="1">
    <citation type="submission" date="2023-04" db="EMBL/GenBank/DDBJ databases">
        <title>Draft Genome sequencing of Naganishia species isolated from polar environments using Oxford Nanopore Technology.</title>
        <authorList>
            <person name="Leo P."/>
            <person name="Venkateswaran K."/>
        </authorList>
    </citation>
    <scope>NUCLEOTIDE SEQUENCE</scope>
    <source>
        <strain evidence="1">MNA-CCFEE 5262</strain>
    </source>
</reference>
<comment type="caution">
    <text evidence="1">The sequence shown here is derived from an EMBL/GenBank/DDBJ whole genome shotgun (WGS) entry which is preliminary data.</text>
</comment>
<organism evidence="1 2">
    <name type="scientific">Naganishia adeliensis</name>
    <dbReference type="NCBI Taxonomy" id="92952"/>
    <lineage>
        <taxon>Eukaryota</taxon>
        <taxon>Fungi</taxon>
        <taxon>Dikarya</taxon>
        <taxon>Basidiomycota</taxon>
        <taxon>Agaricomycotina</taxon>
        <taxon>Tremellomycetes</taxon>
        <taxon>Filobasidiales</taxon>
        <taxon>Filobasidiaceae</taxon>
        <taxon>Naganishia</taxon>
    </lineage>
</organism>
<keyword evidence="2" id="KW-1185">Reference proteome</keyword>
<evidence type="ECO:0000313" key="1">
    <source>
        <dbReference type="EMBL" id="KAJ9110549.1"/>
    </source>
</evidence>
<gene>
    <name evidence="1" type="ORF">QFC20_002878</name>
</gene>